<gene>
    <name evidence="1" type="ORF">BU23DRAFT_574896</name>
</gene>
<proteinExistence type="predicted"/>
<accession>A0A6A5UWP3</accession>
<dbReference type="AlphaFoldDB" id="A0A6A5UWP3"/>
<evidence type="ECO:0000313" key="1">
    <source>
        <dbReference type="EMBL" id="KAF1965447.1"/>
    </source>
</evidence>
<dbReference type="EMBL" id="ML976762">
    <property type="protein sequence ID" value="KAF1965447.1"/>
    <property type="molecule type" value="Genomic_DNA"/>
</dbReference>
<keyword evidence="2" id="KW-1185">Reference proteome</keyword>
<name>A0A6A5UWP3_9PLEO</name>
<evidence type="ECO:0000313" key="2">
    <source>
        <dbReference type="Proteomes" id="UP000800036"/>
    </source>
</evidence>
<sequence>MSTALGKKDFDNAMDMNSSINGSPVVLLDSTPGTKKRTYLEVDGLALGTATALVRITGARLHAQIQRRVDGVSAFDAVVTPQSARLDHSLDVYAREPFTAFVSVRRSCVVEALHRANSDVLRSTVQRIHCVEVSQHAIAGRVTAAISFPSLHIGMAHSLTCSSPGSSSRLGYLTLTHAERMDQAGR</sequence>
<dbReference type="Proteomes" id="UP000800036">
    <property type="component" value="Unassembled WGS sequence"/>
</dbReference>
<organism evidence="1 2">
    <name type="scientific">Bimuria novae-zelandiae CBS 107.79</name>
    <dbReference type="NCBI Taxonomy" id="1447943"/>
    <lineage>
        <taxon>Eukaryota</taxon>
        <taxon>Fungi</taxon>
        <taxon>Dikarya</taxon>
        <taxon>Ascomycota</taxon>
        <taxon>Pezizomycotina</taxon>
        <taxon>Dothideomycetes</taxon>
        <taxon>Pleosporomycetidae</taxon>
        <taxon>Pleosporales</taxon>
        <taxon>Massarineae</taxon>
        <taxon>Didymosphaeriaceae</taxon>
        <taxon>Bimuria</taxon>
    </lineage>
</organism>
<protein>
    <submittedName>
        <fullName evidence="1">Uncharacterized protein</fullName>
    </submittedName>
</protein>
<reference evidence="1" key="1">
    <citation type="journal article" date="2020" name="Stud. Mycol.">
        <title>101 Dothideomycetes genomes: a test case for predicting lifestyles and emergence of pathogens.</title>
        <authorList>
            <person name="Haridas S."/>
            <person name="Albert R."/>
            <person name="Binder M."/>
            <person name="Bloem J."/>
            <person name="Labutti K."/>
            <person name="Salamov A."/>
            <person name="Andreopoulos B."/>
            <person name="Baker S."/>
            <person name="Barry K."/>
            <person name="Bills G."/>
            <person name="Bluhm B."/>
            <person name="Cannon C."/>
            <person name="Castanera R."/>
            <person name="Culley D."/>
            <person name="Daum C."/>
            <person name="Ezra D."/>
            <person name="Gonzalez J."/>
            <person name="Henrissat B."/>
            <person name="Kuo A."/>
            <person name="Liang C."/>
            <person name="Lipzen A."/>
            <person name="Lutzoni F."/>
            <person name="Magnuson J."/>
            <person name="Mondo S."/>
            <person name="Nolan M."/>
            <person name="Ohm R."/>
            <person name="Pangilinan J."/>
            <person name="Park H.-J."/>
            <person name="Ramirez L."/>
            <person name="Alfaro M."/>
            <person name="Sun H."/>
            <person name="Tritt A."/>
            <person name="Yoshinaga Y."/>
            <person name="Zwiers L.-H."/>
            <person name="Turgeon B."/>
            <person name="Goodwin S."/>
            <person name="Spatafora J."/>
            <person name="Crous P."/>
            <person name="Grigoriev I."/>
        </authorList>
    </citation>
    <scope>NUCLEOTIDE SEQUENCE</scope>
    <source>
        <strain evidence="1">CBS 107.79</strain>
    </source>
</reference>